<evidence type="ECO:0000313" key="3">
    <source>
        <dbReference type="Proteomes" id="UP001148838"/>
    </source>
</evidence>
<sequence>MSGGATTPQPLFESRPWKGLKRKAAEHPERAPSSSSRQLRTELRHVPSGVLALLRCQKEKTEALGIPGTVPNRVVTDFEQVIINSATAVLPDTHISACFFHLRQSVYRRVQADGLQRA</sequence>
<dbReference type="Proteomes" id="UP001148838">
    <property type="component" value="Unassembled WGS sequence"/>
</dbReference>
<comment type="caution">
    <text evidence="2">The sequence shown here is derived from an EMBL/GenBank/DDBJ whole genome shotgun (WGS) entry which is preliminary data.</text>
</comment>
<protein>
    <recommendedName>
        <fullName evidence="4">MULE transposase domain-containing protein</fullName>
    </recommendedName>
</protein>
<organism evidence="2 3">
    <name type="scientific">Periplaneta americana</name>
    <name type="common">American cockroach</name>
    <name type="synonym">Blatta americana</name>
    <dbReference type="NCBI Taxonomy" id="6978"/>
    <lineage>
        <taxon>Eukaryota</taxon>
        <taxon>Metazoa</taxon>
        <taxon>Ecdysozoa</taxon>
        <taxon>Arthropoda</taxon>
        <taxon>Hexapoda</taxon>
        <taxon>Insecta</taxon>
        <taxon>Pterygota</taxon>
        <taxon>Neoptera</taxon>
        <taxon>Polyneoptera</taxon>
        <taxon>Dictyoptera</taxon>
        <taxon>Blattodea</taxon>
        <taxon>Blattoidea</taxon>
        <taxon>Blattidae</taxon>
        <taxon>Blattinae</taxon>
        <taxon>Periplaneta</taxon>
    </lineage>
</organism>
<evidence type="ECO:0000256" key="1">
    <source>
        <dbReference type="SAM" id="MobiDB-lite"/>
    </source>
</evidence>
<dbReference type="EMBL" id="JAJSOF020000036">
    <property type="protein sequence ID" value="KAJ4428997.1"/>
    <property type="molecule type" value="Genomic_DNA"/>
</dbReference>
<reference evidence="2 3" key="1">
    <citation type="journal article" date="2022" name="Allergy">
        <title>Genome assembly and annotation of Periplaneta americana reveal a comprehensive cockroach allergen profile.</title>
        <authorList>
            <person name="Wang L."/>
            <person name="Xiong Q."/>
            <person name="Saelim N."/>
            <person name="Wang L."/>
            <person name="Nong W."/>
            <person name="Wan A.T."/>
            <person name="Shi M."/>
            <person name="Liu X."/>
            <person name="Cao Q."/>
            <person name="Hui J.H.L."/>
            <person name="Sookrung N."/>
            <person name="Leung T.F."/>
            <person name="Tungtrongchitr A."/>
            <person name="Tsui S.K.W."/>
        </authorList>
    </citation>
    <scope>NUCLEOTIDE SEQUENCE [LARGE SCALE GENOMIC DNA]</scope>
    <source>
        <strain evidence="2">PWHHKU_190912</strain>
    </source>
</reference>
<keyword evidence="3" id="KW-1185">Reference proteome</keyword>
<evidence type="ECO:0000313" key="2">
    <source>
        <dbReference type="EMBL" id="KAJ4428997.1"/>
    </source>
</evidence>
<proteinExistence type="predicted"/>
<gene>
    <name evidence="2" type="ORF">ANN_25993</name>
</gene>
<feature type="region of interest" description="Disordered" evidence="1">
    <location>
        <begin position="1"/>
        <end position="41"/>
    </location>
</feature>
<evidence type="ECO:0008006" key="4">
    <source>
        <dbReference type="Google" id="ProtNLM"/>
    </source>
</evidence>
<accession>A0ABQ8S4P1</accession>
<name>A0ABQ8S4P1_PERAM</name>